<organism evidence="3 4">
    <name type="scientific">Candidatus Magnetobacterium casense</name>
    <dbReference type="NCBI Taxonomy" id="1455061"/>
    <lineage>
        <taxon>Bacteria</taxon>
        <taxon>Pseudomonadati</taxon>
        <taxon>Nitrospirota</taxon>
        <taxon>Thermodesulfovibrionia</taxon>
        <taxon>Thermodesulfovibrionales</taxon>
        <taxon>Candidatus Magnetobacteriaceae</taxon>
        <taxon>Candidatus Magnetobacterium</taxon>
    </lineage>
</organism>
<keyword evidence="2" id="KW-0802">TPR repeat</keyword>
<reference evidence="3 4" key="1">
    <citation type="journal article" date="2020" name="J Geophys Res Biogeosci">
        <title>Magnetotaxis as an Adaptation to Enable Bacterial Shuttling of Microbial Sulfur and Sulfur Cycling Across Aquatic Oxic#Anoxic Interfaces.</title>
        <authorList>
            <person name="Li J."/>
            <person name="Liu P."/>
            <person name="Wang J."/>
            <person name="Roberts A.P."/>
            <person name="Pan Y."/>
        </authorList>
    </citation>
    <scope>NUCLEOTIDE SEQUENCE [LARGE SCALE GENOMIC DNA]</scope>
    <source>
        <strain evidence="3 4">MYR-1_YQ</strain>
    </source>
</reference>
<evidence type="ECO:0000256" key="1">
    <source>
        <dbReference type="ARBA" id="ARBA00022737"/>
    </source>
</evidence>
<keyword evidence="4" id="KW-1185">Reference proteome</keyword>
<evidence type="ECO:0000313" key="4">
    <source>
        <dbReference type="Proteomes" id="UP001196980"/>
    </source>
</evidence>
<protein>
    <submittedName>
        <fullName evidence="3">Tetratricopeptide repeat protein</fullName>
    </submittedName>
</protein>
<proteinExistence type="predicted"/>
<comment type="caution">
    <text evidence="3">The sequence shown here is derived from an EMBL/GenBank/DDBJ whole genome shotgun (WGS) entry which is preliminary data.</text>
</comment>
<dbReference type="PANTHER" id="PTHR45641">
    <property type="entry name" value="TETRATRICOPEPTIDE REPEAT PROTEIN (AFU_ORTHOLOGUE AFUA_6G03870)"/>
    <property type="match status" value="1"/>
</dbReference>
<evidence type="ECO:0000256" key="2">
    <source>
        <dbReference type="ARBA" id="ARBA00022803"/>
    </source>
</evidence>
<dbReference type="Proteomes" id="UP001196980">
    <property type="component" value="Unassembled WGS sequence"/>
</dbReference>
<keyword evidence="1" id="KW-0677">Repeat</keyword>
<name>A0ABS6S159_9BACT</name>
<dbReference type="Pfam" id="PF13424">
    <property type="entry name" value="TPR_12"/>
    <property type="match status" value="1"/>
</dbReference>
<accession>A0ABS6S159</accession>
<dbReference type="EMBL" id="JABXWD010000287">
    <property type="protein sequence ID" value="MBV6342583.1"/>
    <property type="molecule type" value="Genomic_DNA"/>
</dbReference>
<dbReference type="PANTHER" id="PTHR45641:SF19">
    <property type="entry name" value="NEPHROCYSTIN-3"/>
    <property type="match status" value="1"/>
</dbReference>
<evidence type="ECO:0000313" key="3">
    <source>
        <dbReference type="EMBL" id="MBV6342583.1"/>
    </source>
</evidence>
<feature type="non-terminal residue" evidence="3">
    <location>
        <position position="1"/>
    </location>
</feature>
<gene>
    <name evidence="3" type="ORF">HWQ67_13420</name>
</gene>
<sequence>VIVKLRGLLKRLGNKEGLAILKSDDAYEEKIEALFRNVFKNETPTIIYFDDFEQNLDRYGNEHYLKADAIEVIRLFLEAVDWTEGRSNVVISSRYPFILELGGENLPDKKLYDIALMSFYGADLGKKIRELESIAQSEHAALYLKYGGGNPRLLEWLNVIARDEGKYDLAVLEARLRGKQDEFIHDYLADVIAQTEGEGFHKFIQKAAVYGEPVDATALEDFGGDGFLATGVDLTLVEREDLSRGEFVYWVTPVIRASMWGKLTAAERFEMHGLAYQWYDGWIAKATAPNYKYLEEAVCHALEVGNIRGACPHARALGDYFDRMVLYRQGRAIMEKVAVRVSDAVVDEAKAAKDIAVSLFLNTYATSLWKLGDQRQAIAFYEKSLDIRLKVYGERHPDVATTYNNLAYVYSHTGDPQKSAEYTAKAKAARS</sequence>
<dbReference type="RefSeq" id="WP_218253199.1">
    <property type="nucleotide sequence ID" value="NZ_JABXWD010000287.1"/>
</dbReference>